<evidence type="ECO:0008006" key="3">
    <source>
        <dbReference type="Google" id="ProtNLM"/>
    </source>
</evidence>
<accession>A0A495XC68</accession>
<evidence type="ECO:0000313" key="1">
    <source>
        <dbReference type="EMBL" id="RKT69128.1"/>
    </source>
</evidence>
<organism evidence="1 2">
    <name type="scientific">Saccharothrix variisporea</name>
    <dbReference type="NCBI Taxonomy" id="543527"/>
    <lineage>
        <taxon>Bacteria</taxon>
        <taxon>Bacillati</taxon>
        <taxon>Actinomycetota</taxon>
        <taxon>Actinomycetes</taxon>
        <taxon>Pseudonocardiales</taxon>
        <taxon>Pseudonocardiaceae</taxon>
        <taxon>Saccharothrix</taxon>
    </lineage>
</organism>
<dbReference type="EMBL" id="RBXR01000001">
    <property type="protein sequence ID" value="RKT69128.1"/>
    <property type="molecule type" value="Genomic_DNA"/>
</dbReference>
<sequence length="204" mass="21570">MTTRSARTRSAIGVTAAAVVLAGCGGGVEPVPVPVSTSRSSTTSTTPPPAPVKYAAAGLKSCPEIQQRLQVALPPLLPDTDQQGFGSASKVCTFRSDESVVVLSIQYWETTKDITGVHPGAQRAEQDFVGRGSARDKDSSVDLGSDARWRDNDTTGCTLEILDDNAVLIAHSGSRTSLADGRNEQCRGPVRELARQFYAAVQPR</sequence>
<dbReference type="AlphaFoldDB" id="A0A495XC68"/>
<evidence type="ECO:0000313" key="2">
    <source>
        <dbReference type="Proteomes" id="UP000272729"/>
    </source>
</evidence>
<dbReference type="OrthoDB" id="3677989at2"/>
<protein>
    <recommendedName>
        <fullName evidence="3">DUF3558 domain-containing protein</fullName>
    </recommendedName>
</protein>
<dbReference type="RefSeq" id="WP_121220635.1">
    <property type="nucleotide sequence ID" value="NZ_JBIUBA010000035.1"/>
</dbReference>
<dbReference type="PROSITE" id="PS51257">
    <property type="entry name" value="PROKAR_LIPOPROTEIN"/>
    <property type="match status" value="1"/>
</dbReference>
<name>A0A495XC68_9PSEU</name>
<comment type="caution">
    <text evidence="1">The sequence shown here is derived from an EMBL/GenBank/DDBJ whole genome shotgun (WGS) entry which is preliminary data.</text>
</comment>
<proteinExistence type="predicted"/>
<gene>
    <name evidence="1" type="ORF">DFJ66_2323</name>
</gene>
<reference evidence="1 2" key="1">
    <citation type="submission" date="2018-10" db="EMBL/GenBank/DDBJ databases">
        <title>Sequencing the genomes of 1000 actinobacteria strains.</title>
        <authorList>
            <person name="Klenk H.-P."/>
        </authorList>
    </citation>
    <scope>NUCLEOTIDE SEQUENCE [LARGE SCALE GENOMIC DNA]</scope>
    <source>
        <strain evidence="1 2">DSM 43911</strain>
    </source>
</reference>
<dbReference type="Proteomes" id="UP000272729">
    <property type="component" value="Unassembled WGS sequence"/>
</dbReference>
<keyword evidence="2" id="KW-1185">Reference proteome</keyword>